<dbReference type="AlphaFoldDB" id="A0A813BKJ0"/>
<accession>A0A813BKJ0</accession>
<evidence type="ECO:0000313" key="2">
    <source>
        <dbReference type="EMBL" id="CAE7908313.1"/>
    </source>
</evidence>
<feature type="non-terminal residue" evidence="2">
    <location>
        <position position="1"/>
    </location>
</feature>
<comment type="caution">
    <text evidence="2">The sequence shown here is derived from an EMBL/GenBank/DDBJ whole genome shotgun (WGS) entry which is preliminary data.</text>
</comment>
<feature type="region of interest" description="Disordered" evidence="1">
    <location>
        <begin position="625"/>
        <end position="667"/>
    </location>
</feature>
<feature type="region of interest" description="Disordered" evidence="1">
    <location>
        <begin position="1015"/>
        <end position="1036"/>
    </location>
</feature>
<dbReference type="InterPro" id="IPR022812">
    <property type="entry name" value="Dynamin"/>
</dbReference>
<feature type="compositionally biased region" description="Low complexity" evidence="1">
    <location>
        <begin position="631"/>
        <end position="642"/>
    </location>
</feature>
<sequence>MGRSTGTRCPVRYILRNSPTRAYWTVGGTECQTREDVRKKVSDYMMQLGNKFDHKPLNVEIFEPARIDMDITDLPGLKDKKEPDAKEIRAITESYLNSDDVFPVVLCKAEKNHETQLDLDSLSELGLDSKKALIVANYFNKQIGDFSKVSDLNTYCEGYQGKYPQIRFVMLHPHDSINKEGMSFQELSDYYEKLPENEKQALDNHVKRMEVDATPKPSVRKNMGVNSAFEFMHTQLHRWMQDNRDRIRRALQERLTRKKDEMAALEAALGEDEDVKRLWRYYILDFQRVLSSIYEAKQIHVRDVHDTSRYGKGKDWAFTTDDLEVGRTFQEVEQLIPDGDRKAWTMDYEALEEQLQGTHTGRTLQWRLAAHAGFTRLLNVVGYMIMRHGLRPLSLSEMYSKNAHDNSGLTHTFNKHTVLKQLVVEKMFDLQNLMQAALSHVEALYKAVSSVAERVDCIDKSHLFGEFGDQVWMWYMAVVCVWELPMIDSRALLVSCLDADESRGFTDYTAAAKCFLNMTLTPWFPIRNLSEAPVEAVQEIVQRSHPSVKSHHAFRARLSEVFGQLLVDKLETAKEVLHHLIEQKTTFFGVDLTTRLIALVALAPLRQDIFQEKPSVFENEIQMENDEKGSGESASTTASSNSQKNLHQTRDVSYRPSTSTSDSAVPARYHPRREAVLSVKRALHKTRSKFCTIDFIEGGHQDLAPEEYTTIDEKEFNKDGEQYFRVLKGLLVLEVESTLHTHLFAFLKSDLATSVGEQMLKVVDGLKDDEVKELKGDDDDSRHRLDELKPQCELLEEALKKLGGTGADAPSPVTKSKPSTSAHVPTAVITGELTCNGMDLSKLAGFPDFYRAFWPQARAEVAQAFDIQESQVDVRECGNHSIGSSLKLRGDNLPMKKQKMEEKIHASLSRGLSFNGRDVSNWLAQFTKLQSLVLHSRLDRHKFRSVPSCSQHASFHNTMGNPVPTNSEKNEQVNEAVERQHARAVWMAILGRGGGAAYTSIFRQQAQDALTWEVQEERKKAKDEAKEQTEQAQKAE</sequence>
<dbReference type="GO" id="GO:0016020">
    <property type="term" value="C:membrane"/>
    <property type="evidence" value="ECO:0007669"/>
    <property type="project" value="TreeGrafter"/>
</dbReference>
<proteinExistence type="predicted"/>
<dbReference type="PANTHER" id="PTHR11566:SF169">
    <property type="entry name" value="DYNAMIN-LIKE PROTEIN C"/>
    <property type="match status" value="1"/>
</dbReference>
<name>A0A813BKJ0_9DINO</name>
<protein>
    <submittedName>
        <fullName evidence="2">Uncharacterized protein</fullName>
    </submittedName>
</protein>
<organism evidence="2 3">
    <name type="scientific">Symbiodinium necroappetens</name>
    <dbReference type="NCBI Taxonomy" id="1628268"/>
    <lineage>
        <taxon>Eukaryota</taxon>
        <taxon>Sar</taxon>
        <taxon>Alveolata</taxon>
        <taxon>Dinophyceae</taxon>
        <taxon>Suessiales</taxon>
        <taxon>Symbiodiniaceae</taxon>
        <taxon>Symbiodinium</taxon>
    </lineage>
</organism>
<evidence type="ECO:0000313" key="3">
    <source>
        <dbReference type="Proteomes" id="UP000601435"/>
    </source>
</evidence>
<dbReference type="GO" id="GO:0003924">
    <property type="term" value="F:GTPase activity"/>
    <property type="evidence" value="ECO:0007669"/>
    <property type="project" value="TreeGrafter"/>
</dbReference>
<evidence type="ECO:0000256" key="1">
    <source>
        <dbReference type="SAM" id="MobiDB-lite"/>
    </source>
</evidence>
<dbReference type="EMBL" id="CAJNJA010072986">
    <property type="protein sequence ID" value="CAE7908313.1"/>
    <property type="molecule type" value="Genomic_DNA"/>
</dbReference>
<dbReference type="InterPro" id="IPR027417">
    <property type="entry name" value="P-loop_NTPase"/>
</dbReference>
<dbReference type="PANTHER" id="PTHR11566">
    <property type="entry name" value="DYNAMIN"/>
    <property type="match status" value="1"/>
</dbReference>
<dbReference type="GO" id="GO:0008017">
    <property type="term" value="F:microtubule binding"/>
    <property type="evidence" value="ECO:0007669"/>
    <property type="project" value="TreeGrafter"/>
</dbReference>
<keyword evidence="3" id="KW-1185">Reference proteome</keyword>
<dbReference type="Proteomes" id="UP000601435">
    <property type="component" value="Unassembled WGS sequence"/>
</dbReference>
<dbReference type="GO" id="GO:0005737">
    <property type="term" value="C:cytoplasm"/>
    <property type="evidence" value="ECO:0007669"/>
    <property type="project" value="TreeGrafter"/>
</dbReference>
<reference evidence="2" key="1">
    <citation type="submission" date="2021-02" db="EMBL/GenBank/DDBJ databases">
        <authorList>
            <person name="Dougan E. K."/>
            <person name="Rhodes N."/>
            <person name="Thang M."/>
            <person name="Chan C."/>
        </authorList>
    </citation>
    <scope>NUCLEOTIDE SEQUENCE</scope>
</reference>
<dbReference type="SUPFAM" id="SSF52540">
    <property type="entry name" value="P-loop containing nucleoside triphosphate hydrolases"/>
    <property type="match status" value="1"/>
</dbReference>
<gene>
    <name evidence="2" type="ORF">SNEC2469_LOCUS30843</name>
</gene>
<dbReference type="Gene3D" id="3.40.50.300">
    <property type="entry name" value="P-loop containing nucleotide triphosphate hydrolases"/>
    <property type="match status" value="1"/>
</dbReference>
<dbReference type="GO" id="GO:0005874">
    <property type="term" value="C:microtubule"/>
    <property type="evidence" value="ECO:0007669"/>
    <property type="project" value="TreeGrafter"/>
</dbReference>
<dbReference type="OrthoDB" id="438938at2759"/>